<dbReference type="Pfam" id="PF00078">
    <property type="entry name" value="RVT_1"/>
    <property type="match status" value="1"/>
</dbReference>
<accession>A0AAV8VGJ6</accession>
<dbReference type="PANTHER" id="PTHR33481">
    <property type="entry name" value="REVERSE TRANSCRIPTASE"/>
    <property type="match status" value="1"/>
</dbReference>
<evidence type="ECO:0000313" key="3">
    <source>
        <dbReference type="Proteomes" id="UP001159042"/>
    </source>
</evidence>
<gene>
    <name evidence="2" type="ORF">NQ315_010982</name>
</gene>
<name>A0AAV8VGJ6_9CUCU</name>
<dbReference type="EMBL" id="JANEYG010000097">
    <property type="protein sequence ID" value="KAJ8913314.1"/>
    <property type="molecule type" value="Genomic_DNA"/>
</dbReference>
<keyword evidence="3" id="KW-1185">Reference proteome</keyword>
<organism evidence="2 3">
    <name type="scientific">Exocentrus adspersus</name>
    <dbReference type="NCBI Taxonomy" id="1586481"/>
    <lineage>
        <taxon>Eukaryota</taxon>
        <taxon>Metazoa</taxon>
        <taxon>Ecdysozoa</taxon>
        <taxon>Arthropoda</taxon>
        <taxon>Hexapoda</taxon>
        <taxon>Insecta</taxon>
        <taxon>Pterygota</taxon>
        <taxon>Neoptera</taxon>
        <taxon>Endopterygota</taxon>
        <taxon>Coleoptera</taxon>
        <taxon>Polyphaga</taxon>
        <taxon>Cucujiformia</taxon>
        <taxon>Chrysomeloidea</taxon>
        <taxon>Cerambycidae</taxon>
        <taxon>Lamiinae</taxon>
        <taxon>Acanthocinini</taxon>
        <taxon>Exocentrus</taxon>
    </lineage>
</organism>
<dbReference type="PROSITE" id="PS50878">
    <property type="entry name" value="RT_POL"/>
    <property type="match status" value="1"/>
</dbReference>
<protein>
    <recommendedName>
        <fullName evidence="1">Reverse transcriptase domain-containing protein</fullName>
    </recommendedName>
</protein>
<dbReference type="SUPFAM" id="SSF56672">
    <property type="entry name" value="DNA/RNA polymerases"/>
    <property type="match status" value="1"/>
</dbReference>
<reference evidence="2 3" key="1">
    <citation type="journal article" date="2023" name="Insect Mol. Biol.">
        <title>Genome sequencing provides insights into the evolution of gene families encoding plant cell wall-degrading enzymes in longhorned beetles.</title>
        <authorList>
            <person name="Shin N.R."/>
            <person name="Okamura Y."/>
            <person name="Kirsch R."/>
            <person name="Pauchet Y."/>
        </authorList>
    </citation>
    <scope>NUCLEOTIDE SEQUENCE [LARGE SCALE GENOMIC DNA]</scope>
    <source>
        <strain evidence="2">EAD_L_NR</strain>
    </source>
</reference>
<evidence type="ECO:0000259" key="1">
    <source>
        <dbReference type="PROSITE" id="PS50878"/>
    </source>
</evidence>
<dbReference type="InterPro" id="IPR000477">
    <property type="entry name" value="RT_dom"/>
</dbReference>
<feature type="domain" description="Reverse transcriptase" evidence="1">
    <location>
        <begin position="1"/>
        <end position="95"/>
    </location>
</feature>
<dbReference type="Proteomes" id="UP001159042">
    <property type="component" value="Unassembled WGS sequence"/>
</dbReference>
<evidence type="ECO:0000313" key="2">
    <source>
        <dbReference type="EMBL" id="KAJ8913314.1"/>
    </source>
</evidence>
<sequence length="449" mass="50967">MENGIPQGSPLSCTLFSIAINEIATGIDDNVSHCIYVDDVTLFCSGKTIGDISRKIQKSINIIHKNGANTKPKYVHFCRLRKPHNDPTLYLGQQIIRGVTEVKFLGLIFDSKLTWRSHIANLIVRCRKVLNIFKTLAHTVWGAEPKTLLKVYQALVLSRIDYGCQAYSSARNSMLKQLDTIHHAGIRYCIGAFPTSPVESLYCESGLSSLQIRRNRLIGTYFLKTLANPSNPNNEFIWKSSELYKTRPTITRPAGARFISLLESLNFPLPEILIQSAQQQTINITDNILSRICNCNRLIIFMDGSKTDNGVGCAFVVKGRQYSWTLHKYWSVYSAEHNVGGHLKNIRPSVLLQPTHFSLNRINEVKMHRLRIGHTKLTHCHLLQGRPPPSCDECETQLTVQHILCNYPKFEIERRTHGVKHDVASNLSSKECVLQVLKYLKEINIFEEL</sequence>
<comment type="caution">
    <text evidence="2">The sequence shown here is derived from an EMBL/GenBank/DDBJ whole genome shotgun (WGS) entry which is preliminary data.</text>
</comment>
<dbReference type="AlphaFoldDB" id="A0AAV8VGJ6"/>
<dbReference type="GO" id="GO:0071897">
    <property type="term" value="P:DNA biosynthetic process"/>
    <property type="evidence" value="ECO:0007669"/>
    <property type="project" value="UniProtKB-ARBA"/>
</dbReference>
<proteinExistence type="predicted"/>
<dbReference type="InterPro" id="IPR043502">
    <property type="entry name" value="DNA/RNA_pol_sf"/>
</dbReference>
<dbReference type="PANTHER" id="PTHR33481:SF1">
    <property type="entry name" value="ENDONUCLEASE_EXONUCLEASE_PHOSPHATASE DOMAIN-CONTAINING PROTEIN-RELATED"/>
    <property type="match status" value="1"/>
</dbReference>